<dbReference type="Pfam" id="PF10798">
    <property type="entry name" value="YmgB"/>
    <property type="match status" value="1"/>
</dbReference>
<keyword evidence="4" id="KW-1185">Reference proteome</keyword>
<proteinExistence type="predicted"/>
<evidence type="ECO:0000256" key="1">
    <source>
        <dbReference type="SAM" id="MobiDB-lite"/>
    </source>
</evidence>
<dbReference type="AlphaFoldDB" id="A0A2P5GTV0"/>
<dbReference type="EMBL" id="PQGE01000002">
    <property type="protein sequence ID" value="POP47127.1"/>
    <property type="molecule type" value="Genomic_DNA"/>
</dbReference>
<dbReference type="Proteomes" id="UP000247005">
    <property type="component" value="Unassembled WGS sequence"/>
</dbReference>
<dbReference type="RefSeq" id="WP_103674521.1">
    <property type="nucleotide sequence ID" value="NZ_PQGD01000003.1"/>
</dbReference>
<dbReference type="Gene3D" id="1.20.5.5260">
    <property type="match status" value="1"/>
</dbReference>
<dbReference type="GO" id="GO:0071468">
    <property type="term" value="P:cellular response to acidic pH"/>
    <property type="evidence" value="ECO:0007669"/>
    <property type="project" value="InterPro"/>
</dbReference>
<organism evidence="3 5">
    <name type="scientific">Superficieibacter electus</name>
    <dbReference type="NCBI Taxonomy" id="2022662"/>
    <lineage>
        <taxon>Bacteria</taxon>
        <taxon>Pseudomonadati</taxon>
        <taxon>Pseudomonadota</taxon>
        <taxon>Gammaproteobacteria</taxon>
        <taxon>Enterobacterales</taxon>
        <taxon>Enterobacteriaceae</taxon>
        <taxon>Superficieibacter</taxon>
    </lineage>
</organism>
<sequence>MSIQEVDQSSPLSFGYGHDDAGQNVISEITQDLLSRKTAVNNKDIILELIMRLEIEKDVVKLDIYRSALEMVVLNTPDDI</sequence>
<dbReference type="GO" id="GO:0016301">
    <property type="term" value="F:kinase activity"/>
    <property type="evidence" value="ECO:0007669"/>
    <property type="project" value="UniProtKB-KW"/>
</dbReference>
<evidence type="ECO:0000313" key="3">
    <source>
        <dbReference type="EMBL" id="POP49973.1"/>
    </source>
</evidence>
<evidence type="ECO:0000313" key="5">
    <source>
        <dbReference type="Proteomes" id="UP000247005"/>
    </source>
</evidence>
<keyword evidence="3" id="KW-0418">Kinase</keyword>
<reference evidence="4 5" key="1">
    <citation type="submission" date="2018-01" db="EMBL/GenBank/DDBJ databases">
        <title>Superficieibacter electus gen. nov., sp. nov., an extended-spectrum beta-lactamase possessing member of the Enterobacteriaceae family, isolated from intensive care unit surfaces.</title>
        <authorList>
            <person name="Potter R.F."/>
            <person name="D'Souza A.W."/>
        </authorList>
    </citation>
    <scope>NUCLEOTIDE SEQUENCE [LARGE SCALE GENOMIC DNA]</scope>
    <source>
        <strain evidence="3 5">BP-1</strain>
        <strain evidence="2 4">BP-2</strain>
    </source>
</reference>
<evidence type="ECO:0000313" key="4">
    <source>
        <dbReference type="Proteomes" id="UP000237073"/>
    </source>
</evidence>
<keyword evidence="3" id="KW-0808">Transferase</keyword>
<protein>
    <submittedName>
        <fullName evidence="3">Histidine kinase</fullName>
    </submittedName>
</protein>
<evidence type="ECO:0000313" key="2">
    <source>
        <dbReference type="EMBL" id="POP47127.1"/>
    </source>
</evidence>
<accession>A0A2P5GTV0</accession>
<dbReference type="OrthoDB" id="6628755at2"/>
<feature type="compositionally biased region" description="Polar residues" evidence="1">
    <location>
        <begin position="1"/>
        <end position="12"/>
    </location>
</feature>
<dbReference type="Proteomes" id="UP000237073">
    <property type="component" value="Unassembled WGS sequence"/>
</dbReference>
<comment type="caution">
    <text evidence="3">The sequence shown here is derived from an EMBL/GenBank/DDBJ whole genome shotgun (WGS) entry which is preliminary data.</text>
</comment>
<dbReference type="InterPro" id="IPR024753">
    <property type="entry name" value="AriR"/>
</dbReference>
<name>A0A2P5GTV0_9ENTR</name>
<gene>
    <name evidence="3" type="ORF">CHU32_04080</name>
    <name evidence="2" type="ORF">CHU33_02530</name>
</gene>
<dbReference type="EMBL" id="PQGD01000003">
    <property type="protein sequence ID" value="POP49973.1"/>
    <property type="molecule type" value="Genomic_DNA"/>
</dbReference>
<feature type="region of interest" description="Disordered" evidence="1">
    <location>
        <begin position="1"/>
        <end position="21"/>
    </location>
</feature>